<comment type="catalytic activity">
    <reaction evidence="1 4 5">
        <text>[protein]-peptidylproline (omega=180) = [protein]-peptidylproline (omega=0)</text>
        <dbReference type="Rhea" id="RHEA:16237"/>
        <dbReference type="Rhea" id="RHEA-COMP:10747"/>
        <dbReference type="Rhea" id="RHEA-COMP:10748"/>
        <dbReference type="ChEBI" id="CHEBI:83833"/>
        <dbReference type="ChEBI" id="CHEBI:83834"/>
        <dbReference type="EC" id="5.2.1.8"/>
    </reaction>
</comment>
<evidence type="ECO:0000313" key="7">
    <source>
        <dbReference type="EMBL" id="KFI68722.1"/>
    </source>
</evidence>
<dbReference type="STRING" id="1692.BMAGN_0593"/>
<comment type="caution">
    <text evidence="7">The sequence shown here is derived from an EMBL/GenBank/DDBJ whole genome shotgun (WGS) entry which is preliminary data.</text>
</comment>
<dbReference type="InterPro" id="IPR050689">
    <property type="entry name" value="FKBP-type_PPIase"/>
</dbReference>
<gene>
    <name evidence="7" type="ORF">BMAGN_0593</name>
</gene>
<evidence type="ECO:0000256" key="3">
    <source>
        <dbReference type="ARBA" id="ARBA00023235"/>
    </source>
</evidence>
<evidence type="ECO:0000256" key="4">
    <source>
        <dbReference type="PROSITE-ProRule" id="PRU00277"/>
    </source>
</evidence>
<dbReference type="AlphaFoldDB" id="A0A087BCH2"/>
<dbReference type="InterPro" id="IPR001179">
    <property type="entry name" value="PPIase_FKBP_dom"/>
</dbReference>
<sequence length="135" mass="14269">MAAQMPVVEATFGAAPTFEFPEGEAPKGLKVVELVEGDGPVVRRGDQVTVNYEGIVWGGDKPFDSSFARHQPATFGIGVGQVIRGWDQTVPGHNVGSRLLVSIPPEYGYGRNGMPAAGIGGDDTLVFVIDIISTR</sequence>
<dbReference type="eggNOG" id="COG0545">
    <property type="taxonomic scope" value="Bacteria"/>
</dbReference>
<dbReference type="EC" id="5.2.1.8" evidence="5"/>
<evidence type="ECO:0000313" key="8">
    <source>
        <dbReference type="Proteomes" id="UP000029052"/>
    </source>
</evidence>
<accession>A0A087BCH2</accession>
<comment type="similarity">
    <text evidence="5">Belongs to the FKBP-type PPIase family.</text>
</comment>
<dbReference type="Gene3D" id="3.10.50.40">
    <property type="match status" value="1"/>
</dbReference>
<dbReference type="EMBL" id="JGZB01000003">
    <property type="protein sequence ID" value="KFI68722.1"/>
    <property type="molecule type" value="Genomic_DNA"/>
</dbReference>
<dbReference type="PANTHER" id="PTHR10516">
    <property type="entry name" value="PEPTIDYL-PROLYL CIS-TRANS ISOMERASE"/>
    <property type="match status" value="1"/>
</dbReference>
<protein>
    <recommendedName>
        <fullName evidence="5">Peptidyl-prolyl cis-trans isomerase</fullName>
        <ecNumber evidence="5">5.2.1.8</ecNumber>
    </recommendedName>
</protein>
<reference evidence="7 8" key="1">
    <citation type="submission" date="2014-03" db="EMBL/GenBank/DDBJ databases">
        <title>Genomics of Bifidobacteria.</title>
        <authorList>
            <person name="Ventura M."/>
            <person name="Milani C."/>
            <person name="Lugli G.A."/>
        </authorList>
    </citation>
    <scope>NUCLEOTIDE SEQUENCE [LARGE SCALE GENOMIC DNA]</scope>
    <source>
        <strain evidence="7 8">LMG 11591</strain>
    </source>
</reference>
<evidence type="ECO:0000256" key="1">
    <source>
        <dbReference type="ARBA" id="ARBA00000971"/>
    </source>
</evidence>
<proteinExistence type="inferred from homology"/>
<evidence type="ECO:0000256" key="2">
    <source>
        <dbReference type="ARBA" id="ARBA00023110"/>
    </source>
</evidence>
<keyword evidence="8" id="KW-1185">Reference proteome</keyword>
<evidence type="ECO:0000259" key="6">
    <source>
        <dbReference type="PROSITE" id="PS50059"/>
    </source>
</evidence>
<dbReference type="GO" id="GO:0003755">
    <property type="term" value="F:peptidyl-prolyl cis-trans isomerase activity"/>
    <property type="evidence" value="ECO:0007669"/>
    <property type="project" value="UniProtKB-UniRule"/>
</dbReference>
<dbReference type="PANTHER" id="PTHR10516:SF443">
    <property type="entry name" value="FK506-BINDING PROTEIN 59-RELATED"/>
    <property type="match status" value="1"/>
</dbReference>
<feature type="domain" description="PPIase FKBP-type" evidence="6">
    <location>
        <begin position="45"/>
        <end position="135"/>
    </location>
</feature>
<dbReference type="SUPFAM" id="SSF54534">
    <property type="entry name" value="FKBP-like"/>
    <property type="match status" value="1"/>
</dbReference>
<organism evidence="7 8">
    <name type="scientific">Bifidobacterium magnum</name>
    <dbReference type="NCBI Taxonomy" id="1692"/>
    <lineage>
        <taxon>Bacteria</taxon>
        <taxon>Bacillati</taxon>
        <taxon>Actinomycetota</taxon>
        <taxon>Actinomycetes</taxon>
        <taxon>Bifidobacteriales</taxon>
        <taxon>Bifidobacteriaceae</taxon>
        <taxon>Bifidobacterium</taxon>
    </lineage>
</organism>
<evidence type="ECO:0000256" key="5">
    <source>
        <dbReference type="RuleBase" id="RU003915"/>
    </source>
</evidence>
<dbReference type="PROSITE" id="PS50059">
    <property type="entry name" value="FKBP_PPIASE"/>
    <property type="match status" value="1"/>
</dbReference>
<keyword evidence="2 4" id="KW-0697">Rotamase</keyword>
<keyword evidence="3 4" id="KW-0413">Isomerase</keyword>
<name>A0A087BCH2_9BIFI</name>
<dbReference type="InterPro" id="IPR046357">
    <property type="entry name" value="PPIase_dom_sf"/>
</dbReference>
<dbReference type="Pfam" id="PF00254">
    <property type="entry name" value="FKBP_C"/>
    <property type="match status" value="1"/>
</dbReference>
<dbReference type="Proteomes" id="UP000029052">
    <property type="component" value="Unassembled WGS sequence"/>
</dbReference>
<dbReference type="RefSeq" id="WP_022859197.1">
    <property type="nucleotide sequence ID" value="NZ_JGZB01000003.1"/>
</dbReference>